<comment type="caution">
    <text evidence="1">The sequence shown here is derived from an EMBL/GenBank/DDBJ whole genome shotgun (WGS) entry which is preliminary data.</text>
</comment>
<evidence type="ECO:0000313" key="1">
    <source>
        <dbReference type="EMBL" id="KAK4207705.1"/>
    </source>
</evidence>
<dbReference type="Proteomes" id="UP001301769">
    <property type="component" value="Unassembled WGS sequence"/>
</dbReference>
<evidence type="ECO:0000313" key="2">
    <source>
        <dbReference type="Proteomes" id="UP001301769"/>
    </source>
</evidence>
<sequence>MSIAPPEPSTGVALSTPTPSLLGIPPEIRAIIYQYVFADDKDLIVHLYPYHRWSRIGRSSSGIGAIRSCRTIYLEAIDLLYSTYRFVVDCPREYLRIGHENAMSIRCLEFRMGKGTMHASRLAEWIQLFQNFQIPPNTFGTDATGFSPPRIKITLYYMPYTAPWEYHWTKDLELGHAIIDLQARIKTSTTTVLVAFSRG</sequence>
<reference evidence="1" key="1">
    <citation type="journal article" date="2023" name="Mol. Phylogenet. Evol.">
        <title>Genome-scale phylogeny and comparative genomics of the fungal order Sordariales.</title>
        <authorList>
            <person name="Hensen N."/>
            <person name="Bonometti L."/>
            <person name="Westerberg I."/>
            <person name="Brannstrom I.O."/>
            <person name="Guillou S."/>
            <person name="Cros-Aarteil S."/>
            <person name="Calhoun S."/>
            <person name="Haridas S."/>
            <person name="Kuo A."/>
            <person name="Mondo S."/>
            <person name="Pangilinan J."/>
            <person name="Riley R."/>
            <person name="LaButti K."/>
            <person name="Andreopoulos B."/>
            <person name="Lipzen A."/>
            <person name="Chen C."/>
            <person name="Yan M."/>
            <person name="Daum C."/>
            <person name="Ng V."/>
            <person name="Clum A."/>
            <person name="Steindorff A."/>
            <person name="Ohm R.A."/>
            <person name="Martin F."/>
            <person name="Silar P."/>
            <person name="Natvig D.O."/>
            <person name="Lalanne C."/>
            <person name="Gautier V."/>
            <person name="Ament-Velasquez S.L."/>
            <person name="Kruys A."/>
            <person name="Hutchinson M.I."/>
            <person name="Powell A.J."/>
            <person name="Barry K."/>
            <person name="Miller A.N."/>
            <person name="Grigoriev I.V."/>
            <person name="Debuchy R."/>
            <person name="Gladieux P."/>
            <person name="Hiltunen Thoren M."/>
            <person name="Johannesson H."/>
        </authorList>
    </citation>
    <scope>NUCLEOTIDE SEQUENCE</scope>
    <source>
        <strain evidence="1">PSN293</strain>
    </source>
</reference>
<dbReference type="PANTHER" id="PTHR42085">
    <property type="entry name" value="F-BOX DOMAIN-CONTAINING PROTEIN"/>
    <property type="match status" value="1"/>
</dbReference>
<dbReference type="InterPro" id="IPR038883">
    <property type="entry name" value="AN11006-like"/>
</dbReference>
<protein>
    <submittedName>
        <fullName evidence="1">Uncharacterized protein</fullName>
    </submittedName>
</protein>
<keyword evidence="2" id="KW-1185">Reference proteome</keyword>
<proteinExistence type="predicted"/>
<dbReference type="PANTHER" id="PTHR42085:SF2">
    <property type="entry name" value="F-BOX DOMAIN-CONTAINING PROTEIN"/>
    <property type="match status" value="1"/>
</dbReference>
<name>A0AAN6XW57_9PEZI</name>
<dbReference type="AlphaFoldDB" id="A0AAN6XW57"/>
<gene>
    <name evidence="1" type="ORF">QBC37DRAFT_379807</name>
</gene>
<organism evidence="1 2">
    <name type="scientific">Rhypophila decipiens</name>
    <dbReference type="NCBI Taxonomy" id="261697"/>
    <lineage>
        <taxon>Eukaryota</taxon>
        <taxon>Fungi</taxon>
        <taxon>Dikarya</taxon>
        <taxon>Ascomycota</taxon>
        <taxon>Pezizomycotina</taxon>
        <taxon>Sordariomycetes</taxon>
        <taxon>Sordariomycetidae</taxon>
        <taxon>Sordariales</taxon>
        <taxon>Naviculisporaceae</taxon>
        <taxon>Rhypophila</taxon>
    </lineage>
</organism>
<dbReference type="EMBL" id="MU858278">
    <property type="protein sequence ID" value="KAK4207705.1"/>
    <property type="molecule type" value="Genomic_DNA"/>
</dbReference>
<reference evidence="1" key="2">
    <citation type="submission" date="2023-05" db="EMBL/GenBank/DDBJ databases">
        <authorList>
            <consortium name="Lawrence Berkeley National Laboratory"/>
            <person name="Steindorff A."/>
            <person name="Hensen N."/>
            <person name="Bonometti L."/>
            <person name="Westerberg I."/>
            <person name="Brannstrom I.O."/>
            <person name="Guillou S."/>
            <person name="Cros-Aarteil S."/>
            <person name="Calhoun S."/>
            <person name="Haridas S."/>
            <person name="Kuo A."/>
            <person name="Mondo S."/>
            <person name="Pangilinan J."/>
            <person name="Riley R."/>
            <person name="Labutti K."/>
            <person name="Andreopoulos B."/>
            <person name="Lipzen A."/>
            <person name="Chen C."/>
            <person name="Yanf M."/>
            <person name="Daum C."/>
            <person name="Ng V."/>
            <person name="Clum A."/>
            <person name="Ohm R."/>
            <person name="Martin F."/>
            <person name="Silar P."/>
            <person name="Natvig D."/>
            <person name="Lalanne C."/>
            <person name="Gautier V."/>
            <person name="Ament-Velasquez S.L."/>
            <person name="Kruys A."/>
            <person name="Hutchinson M.I."/>
            <person name="Powell A.J."/>
            <person name="Barry K."/>
            <person name="Miller A.N."/>
            <person name="Grigoriev I.V."/>
            <person name="Debuchy R."/>
            <person name="Gladieux P."/>
            <person name="Thoren M.H."/>
            <person name="Johannesson H."/>
        </authorList>
    </citation>
    <scope>NUCLEOTIDE SEQUENCE</scope>
    <source>
        <strain evidence="1">PSN293</strain>
    </source>
</reference>
<accession>A0AAN6XW57</accession>